<evidence type="ECO:0008006" key="4">
    <source>
        <dbReference type="Google" id="ProtNLM"/>
    </source>
</evidence>
<feature type="region of interest" description="Disordered" evidence="1">
    <location>
        <begin position="489"/>
        <end position="535"/>
    </location>
</feature>
<sequence>MLEDAKPAAMWTLKVANLTPGSTPQKLRISRESRISDIKKELGSTDGRIIYRGKVLSCERLCDVVGLSDGQTIHYVPRQVSPPPSPQRSRASSVETPETIRSPAASPGASLLSPLLGLGPRLGRAAGGSGNAVVEPTRNSVGQSLATLNTLRTKEYVVGQWLDCLDTVSQWLESTVLQTLKISDVPSSSPSYDSGLGTIMRPLPGSSSVEEVRRMFRSEDDACQIVRIRYNGWPSRWDEWVRVDSGRLSPFRTKTRHYHHGCPTPNVVVECGESEVNVEELSMDDVWRGVENVKEMEGGRKKAAIERLGRILVDAARVLEDDILEEDEEKQSDVEEGSSDEKIAGGGDEGAGEKEEKPSMPIGGELEEEDEDGINTPPAEEQNFDSDSDTDDLFTPSLSSSAPASLSAMLRPSPSPTPSYNTLTTLINQSPPRQSLLSALADDRGAGTLLATYLMGGGRNLEELDFNADDNDGGELYGDIGVNEISVVEEGEEEEEEYDDEPPPLDDDYGEEDELEAQGVDVPQARTVSSPIAVGGGGGGGVGGVLLKDFSPPNVPPAVPGPAQAQAARRHTLAAGMGLGGGGGNGSGINDDNSKEGVKKKTRNLNLLGKLFRKTLGRKQGRRKSTL</sequence>
<feature type="compositionally biased region" description="Acidic residues" evidence="1">
    <location>
        <begin position="323"/>
        <end position="338"/>
    </location>
</feature>
<protein>
    <recommendedName>
        <fullName evidence="4">Ubiquitin-like domain-containing protein</fullName>
    </recommendedName>
</protein>
<dbReference type="CDD" id="cd20104">
    <property type="entry name" value="MBT_PHF20L1-like"/>
    <property type="match status" value="1"/>
</dbReference>
<evidence type="ECO:0000313" key="2">
    <source>
        <dbReference type="EMBL" id="GMI03438.1"/>
    </source>
</evidence>
<dbReference type="Gene3D" id="2.30.30.140">
    <property type="match status" value="1"/>
</dbReference>
<name>A0A9W7C760_9STRA</name>
<feature type="compositionally biased region" description="Gly residues" evidence="1">
    <location>
        <begin position="577"/>
        <end position="587"/>
    </location>
</feature>
<dbReference type="Proteomes" id="UP001165122">
    <property type="component" value="Unassembled WGS sequence"/>
</dbReference>
<evidence type="ECO:0000256" key="1">
    <source>
        <dbReference type="SAM" id="MobiDB-lite"/>
    </source>
</evidence>
<dbReference type="EMBL" id="BRXW01000058">
    <property type="protein sequence ID" value="GMI03438.1"/>
    <property type="molecule type" value="Genomic_DNA"/>
</dbReference>
<feature type="region of interest" description="Disordered" evidence="1">
    <location>
        <begin position="323"/>
        <end position="421"/>
    </location>
</feature>
<comment type="caution">
    <text evidence="2">The sequence shown here is derived from an EMBL/GenBank/DDBJ whole genome shotgun (WGS) entry which is preliminary data.</text>
</comment>
<feature type="compositionally biased region" description="Low complexity" evidence="1">
    <location>
        <begin position="393"/>
        <end position="412"/>
    </location>
</feature>
<gene>
    <name evidence="2" type="ORF">TrLO_g6328</name>
</gene>
<feature type="compositionally biased region" description="Acidic residues" evidence="1">
    <location>
        <begin position="382"/>
        <end position="392"/>
    </location>
</feature>
<organism evidence="2 3">
    <name type="scientific">Triparma laevis f. longispina</name>
    <dbReference type="NCBI Taxonomy" id="1714387"/>
    <lineage>
        <taxon>Eukaryota</taxon>
        <taxon>Sar</taxon>
        <taxon>Stramenopiles</taxon>
        <taxon>Ochrophyta</taxon>
        <taxon>Bolidophyceae</taxon>
        <taxon>Parmales</taxon>
        <taxon>Triparmaceae</taxon>
        <taxon>Triparma</taxon>
    </lineage>
</organism>
<dbReference type="SUPFAM" id="SSF54160">
    <property type="entry name" value="Chromo domain-like"/>
    <property type="match status" value="1"/>
</dbReference>
<dbReference type="AlphaFoldDB" id="A0A9W7C760"/>
<reference evidence="3" key="1">
    <citation type="journal article" date="2023" name="Commun. Biol.">
        <title>Genome analysis of Parmales, the sister group of diatoms, reveals the evolutionary specialization of diatoms from phago-mixotrophs to photoautotrophs.</title>
        <authorList>
            <person name="Ban H."/>
            <person name="Sato S."/>
            <person name="Yoshikawa S."/>
            <person name="Yamada K."/>
            <person name="Nakamura Y."/>
            <person name="Ichinomiya M."/>
            <person name="Sato N."/>
            <person name="Blanc-Mathieu R."/>
            <person name="Endo H."/>
            <person name="Kuwata A."/>
            <person name="Ogata H."/>
        </authorList>
    </citation>
    <scope>NUCLEOTIDE SEQUENCE [LARGE SCALE GENOMIC DNA]</scope>
    <source>
        <strain evidence="3">NIES 3700</strain>
    </source>
</reference>
<dbReference type="OrthoDB" id="428577at2759"/>
<evidence type="ECO:0000313" key="3">
    <source>
        <dbReference type="Proteomes" id="UP001165122"/>
    </source>
</evidence>
<feature type="region of interest" description="Disordered" evidence="1">
    <location>
        <begin position="76"/>
        <end position="108"/>
    </location>
</feature>
<dbReference type="InterPro" id="IPR029071">
    <property type="entry name" value="Ubiquitin-like_domsf"/>
</dbReference>
<proteinExistence type="predicted"/>
<dbReference type="InterPro" id="IPR016197">
    <property type="entry name" value="Chromo-like_dom_sf"/>
</dbReference>
<feature type="compositionally biased region" description="Acidic residues" evidence="1">
    <location>
        <begin position="489"/>
        <end position="516"/>
    </location>
</feature>
<accession>A0A9W7C760</accession>
<keyword evidence="3" id="KW-1185">Reference proteome</keyword>
<dbReference type="SUPFAM" id="SSF54236">
    <property type="entry name" value="Ubiquitin-like"/>
    <property type="match status" value="1"/>
</dbReference>
<feature type="region of interest" description="Disordered" evidence="1">
    <location>
        <begin position="575"/>
        <end position="604"/>
    </location>
</feature>